<dbReference type="Proteomes" id="UP000191135">
    <property type="component" value="Chromosome"/>
</dbReference>
<keyword evidence="1 5" id="KW-0732">Signal</keyword>
<dbReference type="RefSeq" id="WP_018062726.1">
    <property type="nucleotide sequence ID" value="NZ_AQWH01000001.1"/>
</dbReference>
<evidence type="ECO:0000256" key="1">
    <source>
        <dbReference type="ARBA" id="ARBA00022729"/>
    </source>
</evidence>
<dbReference type="PANTHER" id="PTHR35535">
    <property type="entry name" value="HEAT SHOCK PROTEIN HSLJ"/>
    <property type="match status" value="1"/>
</dbReference>
<feature type="domain" description="C-type lysozyme inhibitor" evidence="7">
    <location>
        <begin position="131"/>
        <end position="191"/>
    </location>
</feature>
<evidence type="ECO:0000259" key="6">
    <source>
        <dbReference type="Pfam" id="PF03724"/>
    </source>
</evidence>
<keyword evidence="4" id="KW-0449">Lipoprotein</keyword>
<evidence type="ECO:0000313" key="9">
    <source>
        <dbReference type="Proteomes" id="UP000191135"/>
    </source>
</evidence>
<dbReference type="InterPro" id="IPR018660">
    <property type="entry name" value="MliC"/>
</dbReference>
<feature type="chain" id="PRO_5010709115" evidence="5">
    <location>
        <begin position="21"/>
        <end position="408"/>
    </location>
</feature>
<dbReference type="Pfam" id="PF09619">
    <property type="entry name" value="YscW"/>
    <property type="match status" value="1"/>
</dbReference>
<dbReference type="KEGG" id="mmed:Mame_02068"/>
<dbReference type="AlphaFoldDB" id="A0A1U9Z134"/>
<sequence precursor="true">MSRSVLTVLASLLAATTAHAQDMRMITGEAMMRERMALPDDAELVVEARGFQNALLATHSDESNGRQVPWPFELAIPQGVAAKLTAAIRIDGANRFVSEPVMIAAGNNDADIGDLMLTAFTPTAFSSTFMCGDIRLQAGFQGEEAVVETDERIYHLAPAISADGAKYQSEDGRNVFWSKGDSALVTLDGEDLPDCVMVPAEAEKAWSAQGNEPGWRAVIAGDRFGLDMNYGEDRLDLRLPEPEVVDGAYRYGFDQYALAFTVRAGLCQDDMSGRLFPQSVELETATGTLKGCGGDTLELLTGPDWTVDAIDGSVLADMAARPAFSISDEGQIFGTTGCNRFTGAFSVNGEGGIAIGPLATTRMACDDALMKQEQAFLEALDASESFDFGPDGALLLTSGAETLIEASR</sequence>
<evidence type="ECO:0000256" key="2">
    <source>
        <dbReference type="ARBA" id="ARBA00023136"/>
    </source>
</evidence>
<dbReference type="Pfam" id="PF09864">
    <property type="entry name" value="MliC"/>
    <property type="match status" value="1"/>
</dbReference>
<dbReference type="InterPro" id="IPR038670">
    <property type="entry name" value="HslJ-like_sf"/>
</dbReference>
<dbReference type="eggNOG" id="COG3650">
    <property type="taxonomic scope" value="Bacteria"/>
</dbReference>
<dbReference type="eggNOG" id="COG3187">
    <property type="taxonomic scope" value="Bacteria"/>
</dbReference>
<keyword evidence="2" id="KW-0472">Membrane</keyword>
<dbReference type="Gene3D" id="2.40.128.200">
    <property type="match status" value="1"/>
</dbReference>
<dbReference type="InterPro" id="IPR053147">
    <property type="entry name" value="Hsp_HslJ-like"/>
</dbReference>
<dbReference type="eggNOG" id="COG3126">
    <property type="taxonomic scope" value="Bacteria"/>
</dbReference>
<evidence type="ECO:0000256" key="5">
    <source>
        <dbReference type="SAM" id="SignalP"/>
    </source>
</evidence>
<dbReference type="InterPro" id="IPR036328">
    <property type="entry name" value="MliC_sf"/>
</dbReference>
<dbReference type="OrthoDB" id="9809132at2"/>
<keyword evidence="3" id="KW-0564">Palmitate</keyword>
<dbReference type="SUPFAM" id="SSF141488">
    <property type="entry name" value="YdhA-like"/>
    <property type="match status" value="1"/>
</dbReference>
<accession>A0A1U9Z134</accession>
<dbReference type="InterPro" id="IPR005184">
    <property type="entry name" value="DUF306_Meta_HslJ"/>
</dbReference>
<dbReference type="EMBL" id="CP020330">
    <property type="protein sequence ID" value="AQZ51406.1"/>
    <property type="molecule type" value="Genomic_DNA"/>
</dbReference>
<evidence type="ECO:0000256" key="3">
    <source>
        <dbReference type="ARBA" id="ARBA00023139"/>
    </source>
</evidence>
<dbReference type="Pfam" id="PF03724">
    <property type="entry name" value="META"/>
    <property type="match status" value="1"/>
</dbReference>
<evidence type="ECO:0000259" key="7">
    <source>
        <dbReference type="Pfam" id="PF09864"/>
    </source>
</evidence>
<evidence type="ECO:0000313" key="8">
    <source>
        <dbReference type="EMBL" id="AQZ51406.1"/>
    </source>
</evidence>
<organism evidence="8 9">
    <name type="scientific">Martelella mediterranea DSM 17316</name>
    <dbReference type="NCBI Taxonomy" id="1122214"/>
    <lineage>
        <taxon>Bacteria</taxon>
        <taxon>Pseudomonadati</taxon>
        <taxon>Pseudomonadota</taxon>
        <taxon>Alphaproteobacteria</taxon>
        <taxon>Hyphomicrobiales</taxon>
        <taxon>Aurantimonadaceae</taxon>
        <taxon>Martelella</taxon>
    </lineage>
</organism>
<protein>
    <submittedName>
        <fullName evidence="8">Putative membrane protein</fullName>
    </submittedName>
</protein>
<feature type="domain" description="DUF306" evidence="6">
    <location>
        <begin position="300"/>
        <end position="401"/>
    </location>
</feature>
<gene>
    <name evidence="8" type="ORF">Mame_02068</name>
</gene>
<dbReference type="Gene3D" id="2.40.128.270">
    <property type="match status" value="1"/>
</dbReference>
<name>A0A1U9Z134_9HYPH</name>
<feature type="signal peptide" evidence="5">
    <location>
        <begin position="1"/>
        <end position="20"/>
    </location>
</feature>
<dbReference type="PANTHER" id="PTHR35535:SF1">
    <property type="entry name" value="HEAT SHOCK PROTEIN HSLJ"/>
    <property type="match status" value="1"/>
</dbReference>
<dbReference type="InterPro" id="IPR039366">
    <property type="entry name" value="Pilotin"/>
</dbReference>
<proteinExistence type="predicted"/>
<evidence type="ECO:0000256" key="4">
    <source>
        <dbReference type="ARBA" id="ARBA00023288"/>
    </source>
</evidence>
<dbReference type="STRING" id="1122214.Mame_02068"/>
<keyword evidence="9" id="KW-1185">Reference proteome</keyword>
<reference evidence="8 9" key="1">
    <citation type="submission" date="2017-03" db="EMBL/GenBank/DDBJ databases">
        <title>Foreign affairs: Plasmid Transfer between Roseobacters and Rhizobia.</title>
        <authorList>
            <person name="Bartling P."/>
            <person name="Bunk B."/>
            <person name="Overmann J."/>
            <person name="Brinkmann H."/>
            <person name="Petersen J."/>
        </authorList>
    </citation>
    <scope>NUCLEOTIDE SEQUENCE [LARGE SCALE GENOMIC DNA]</scope>
    <source>
        <strain evidence="8 9">MACL11</strain>
    </source>
</reference>